<keyword evidence="3" id="KW-0315">Glutamine amidotransferase</keyword>
<keyword evidence="1" id="KW-0028">Amino-acid biosynthesis</keyword>
<dbReference type="FunCoup" id="B4M753">
    <property type="interactions" value="1373"/>
</dbReference>
<dbReference type="AlphaFoldDB" id="B4M753"/>
<dbReference type="Pfam" id="PF00733">
    <property type="entry name" value="Asn_synthase"/>
    <property type="match status" value="1"/>
</dbReference>
<evidence type="ECO:0000256" key="2">
    <source>
        <dbReference type="ARBA" id="ARBA00022888"/>
    </source>
</evidence>
<dbReference type="OrthoDB" id="10252281at2759"/>
<organism evidence="5 6">
    <name type="scientific">Drosophila virilis</name>
    <name type="common">Fruit fly</name>
    <dbReference type="NCBI Taxonomy" id="7244"/>
    <lineage>
        <taxon>Eukaryota</taxon>
        <taxon>Metazoa</taxon>
        <taxon>Ecdysozoa</taxon>
        <taxon>Arthropoda</taxon>
        <taxon>Hexapoda</taxon>
        <taxon>Insecta</taxon>
        <taxon>Pterygota</taxon>
        <taxon>Neoptera</taxon>
        <taxon>Endopterygota</taxon>
        <taxon>Diptera</taxon>
        <taxon>Brachycera</taxon>
        <taxon>Muscomorpha</taxon>
        <taxon>Ephydroidea</taxon>
        <taxon>Drosophilidae</taxon>
        <taxon>Drosophila</taxon>
    </lineage>
</organism>
<dbReference type="OMA" id="SVYESCP"/>
<dbReference type="GO" id="GO:0006529">
    <property type="term" value="P:asparagine biosynthetic process"/>
    <property type="evidence" value="ECO:0007669"/>
    <property type="project" value="UniProtKB-KW"/>
</dbReference>
<evidence type="ECO:0000313" key="5">
    <source>
        <dbReference type="EMBL" id="EDW62620.1"/>
    </source>
</evidence>
<dbReference type="InterPro" id="IPR001962">
    <property type="entry name" value="Asn_synthase"/>
</dbReference>
<dbReference type="SUPFAM" id="SSF52402">
    <property type="entry name" value="Adenine nucleotide alpha hydrolases-like"/>
    <property type="match status" value="1"/>
</dbReference>
<proteinExistence type="predicted"/>
<reference evidence="5 6" key="1">
    <citation type="journal article" date="2007" name="Nature">
        <title>Evolution of genes and genomes on the Drosophila phylogeny.</title>
        <authorList>
            <consortium name="Drosophila 12 Genomes Consortium"/>
            <person name="Clark A.G."/>
            <person name="Eisen M.B."/>
            <person name="Smith D.R."/>
            <person name="Bergman C.M."/>
            <person name="Oliver B."/>
            <person name="Markow T.A."/>
            <person name="Kaufman T.C."/>
            <person name="Kellis M."/>
            <person name="Gelbart W."/>
            <person name="Iyer V.N."/>
            <person name="Pollard D.A."/>
            <person name="Sackton T.B."/>
            <person name="Larracuente A.M."/>
            <person name="Singh N.D."/>
            <person name="Abad J.P."/>
            <person name="Abt D.N."/>
            <person name="Adryan B."/>
            <person name="Aguade M."/>
            <person name="Akashi H."/>
            <person name="Anderson W.W."/>
            <person name="Aquadro C.F."/>
            <person name="Ardell D.H."/>
            <person name="Arguello R."/>
            <person name="Artieri C.G."/>
            <person name="Barbash D.A."/>
            <person name="Barker D."/>
            <person name="Barsanti P."/>
            <person name="Batterham P."/>
            <person name="Batzoglou S."/>
            <person name="Begun D."/>
            <person name="Bhutkar A."/>
            <person name="Blanco E."/>
            <person name="Bosak S.A."/>
            <person name="Bradley R.K."/>
            <person name="Brand A.D."/>
            <person name="Brent M.R."/>
            <person name="Brooks A.N."/>
            <person name="Brown R.H."/>
            <person name="Butlin R.K."/>
            <person name="Caggese C."/>
            <person name="Calvi B.R."/>
            <person name="Bernardo de Carvalho A."/>
            <person name="Caspi A."/>
            <person name="Castrezana S."/>
            <person name="Celniker S.E."/>
            <person name="Chang J.L."/>
            <person name="Chapple C."/>
            <person name="Chatterji S."/>
            <person name="Chinwalla A."/>
            <person name="Civetta A."/>
            <person name="Clifton S.W."/>
            <person name="Comeron J.M."/>
            <person name="Costello J.C."/>
            <person name="Coyne J.A."/>
            <person name="Daub J."/>
            <person name="David R.G."/>
            <person name="Delcher A.L."/>
            <person name="Delehaunty K."/>
            <person name="Do C.B."/>
            <person name="Ebling H."/>
            <person name="Edwards K."/>
            <person name="Eickbush T."/>
            <person name="Evans J.D."/>
            <person name="Filipski A."/>
            <person name="Findeiss S."/>
            <person name="Freyhult E."/>
            <person name="Fulton L."/>
            <person name="Fulton R."/>
            <person name="Garcia A.C."/>
            <person name="Gardiner A."/>
            <person name="Garfield D.A."/>
            <person name="Garvin B.E."/>
            <person name="Gibson G."/>
            <person name="Gilbert D."/>
            <person name="Gnerre S."/>
            <person name="Godfrey J."/>
            <person name="Good R."/>
            <person name="Gotea V."/>
            <person name="Gravely B."/>
            <person name="Greenberg A.J."/>
            <person name="Griffiths-Jones S."/>
            <person name="Gross S."/>
            <person name="Guigo R."/>
            <person name="Gustafson E.A."/>
            <person name="Haerty W."/>
            <person name="Hahn M.W."/>
            <person name="Halligan D.L."/>
            <person name="Halpern A.L."/>
            <person name="Halter G.M."/>
            <person name="Han M.V."/>
            <person name="Heger A."/>
            <person name="Hillier L."/>
            <person name="Hinrichs A.S."/>
            <person name="Holmes I."/>
            <person name="Hoskins R.A."/>
            <person name="Hubisz M.J."/>
            <person name="Hultmark D."/>
            <person name="Huntley M.A."/>
            <person name="Jaffe D.B."/>
            <person name="Jagadeeshan S."/>
            <person name="Jeck W.R."/>
            <person name="Johnson J."/>
            <person name="Jones C.D."/>
            <person name="Jordan W.C."/>
            <person name="Karpen G.H."/>
            <person name="Kataoka E."/>
            <person name="Keightley P.D."/>
            <person name="Kheradpour P."/>
            <person name="Kirkness E.F."/>
            <person name="Koerich L.B."/>
            <person name="Kristiansen K."/>
            <person name="Kudrna D."/>
            <person name="Kulathinal R.J."/>
            <person name="Kumar S."/>
            <person name="Kwok R."/>
            <person name="Lander E."/>
            <person name="Langley C.H."/>
            <person name="Lapoint R."/>
            <person name="Lazzaro B.P."/>
            <person name="Lee S.J."/>
            <person name="Levesque L."/>
            <person name="Li R."/>
            <person name="Lin C.F."/>
            <person name="Lin M.F."/>
            <person name="Lindblad-Toh K."/>
            <person name="Llopart A."/>
            <person name="Long M."/>
            <person name="Low L."/>
            <person name="Lozovsky E."/>
            <person name="Lu J."/>
            <person name="Luo M."/>
            <person name="Machado C.A."/>
            <person name="Makalowski W."/>
            <person name="Marzo M."/>
            <person name="Matsuda M."/>
            <person name="Matzkin L."/>
            <person name="McAllister B."/>
            <person name="McBride C.S."/>
            <person name="McKernan B."/>
            <person name="McKernan K."/>
            <person name="Mendez-Lago M."/>
            <person name="Minx P."/>
            <person name="Mollenhauer M.U."/>
            <person name="Montooth K."/>
            <person name="Mount S.M."/>
            <person name="Mu X."/>
            <person name="Myers E."/>
            <person name="Negre B."/>
            <person name="Newfeld S."/>
            <person name="Nielsen R."/>
            <person name="Noor M.A."/>
            <person name="O'Grady P."/>
            <person name="Pachter L."/>
            <person name="Papaceit M."/>
            <person name="Parisi M.J."/>
            <person name="Parisi M."/>
            <person name="Parts L."/>
            <person name="Pedersen J.S."/>
            <person name="Pesole G."/>
            <person name="Phillippy A.M."/>
            <person name="Ponting C.P."/>
            <person name="Pop M."/>
            <person name="Porcelli D."/>
            <person name="Powell J.R."/>
            <person name="Prohaska S."/>
            <person name="Pruitt K."/>
            <person name="Puig M."/>
            <person name="Quesneville H."/>
            <person name="Ram K.R."/>
            <person name="Rand D."/>
            <person name="Rasmussen M.D."/>
            <person name="Reed L.K."/>
            <person name="Reenan R."/>
            <person name="Reily A."/>
            <person name="Remington K.A."/>
            <person name="Rieger T.T."/>
            <person name="Ritchie M.G."/>
            <person name="Robin C."/>
            <person name="Rogers Y.H."/>
            <person name="Rohde C."/>
            <person name="Rozas J."/>
            <person name="Rubenfield M.J."/>
            <person name="Ruiz A."/>
            <person name="Russo S."/>
            <person name="Salzberg S.L."/>
            <person name="Sanchez-Gracia A."/>
            <person name="Saranga D.J."/>
            <person name="Sato H."/>
            <person name="Schaeffer S.W."/>
            <person name="Schatz M.C."/>
            <person name="Schlenke T."/>
            <person name="Schwartz R."/>
            <person name="Segarra C."/>
            <person name="Singh R.S."/>
            <person name="Sirot L."/>
            <person name="Sirota M."/>
            <person name="Sisneros N.B."/>
            <person name="Smith C.D."/>
            <person name="Smith T.F."/>
            <person name="Spieth J."/>
            <person name="Stage D.E."/>
            <person name="Stark A."/>
            <person name="Stephan W."/>
            <person name="Strausberg R.L."/>
            <person name="Strempel S."/>
            <person name="Sturgill D."/>
            <person name="Sutton G."/>
            <person name="Sutton G.G."/>
            <person name="Tao W."/>
            <person name="Teichmann S."/>
            <person name="Tobari Y.N."/>
            <person name="Tomimura Y."/>
            <person name="Tsolas J.M."/>
            <person name="Valente V.L."/>
            <person name="Venter E."/>
            <person name="Venter J.C."/>
            <person name="Vicario S."/>
            <person name="Vieira F.G."/>
            <person name="Vilella A.J."/>
            <person name="Villasante A."/>
            <person name="Walenz B."/>
            <person name="Wang J."/>
            <person name="Wasserman M."/>
            <person name="Watts T."/>
            <person name="Wilson D."/>
            <person name="Wilson R.K."/>
            <person name="Wing R.A."/>
            <person name="Wolfner M.F."/>
            <person name="Wong A."/>
            <person name="Wong G.K."/>
            <person name="Wu C.I."/>
            <person name="Wu G."/>
            <person name="Yamamoto D."/>
            <person name="Yang H.P."/>
            <person name="Yang S.P."/>
            <person name="Yorke J.A."/>
            <person name="Yoshida K."/>
            <person name="Zdobnov E."/>
            <person name="Zhang P."/>
            <person name="Zhang Y."/>
            <person name="Zimin A.V."/>
            <person name="Baldwin J."/>
            <person name="Abdouelleil A."/>
            <person name="Abdulkadir J."/>
            <person name="Abebe A."/>
            <person name="Abera B."/>
            <person name="Abreu J."/>
            <person name="Acer S.C."/>
            <person name="Aftuck L."/>
            <person name="Alexander A."/>
            <person name="An P."/>
            <person name="Anderson E."/>
            <person name="Anderson S."/>
            <person name="Arachi H."/>
            <person name="Azer M."/>
            <person name="Bachantsang P."/>
            <person name="Barry A."/>
            <person name="Bayul T."/>
            <person name="Berlin A."/>
            <person name="Bessette D."/>
            <person name="Bloom T."/>
            <person name="Blye J."/>
            <person name="Boguslavskiy L."/>
            <person name="Bonnet C."/>
            <person name="Boukhgalter B."/>
            <person name="Bourzgui I."/>
            <person name="Brown A."/>
            <person name="Cahill P."/>
            <person name="Channer S."/>
            <person name="Cheshatsang Y."/>
            <person name="Chuda L."/>
            <person name="Citroen M."/>
            <person name="Collymore A."/>
            <person name="Cooke P."/>
            <person name="Costello M."/>
            <person name="D'Aco K."/>
            <person name="Daza R."/>
            <person name="De Haan G."/>
            <person name="DeGray S."/>
            <person name="DeMaso C."/>
            <person name="Dhargay N."/>
            <person name="Dooley K."/>
            <person name="Dooley E."/>
            <person name="Doricent M."/>
            <person name="Dorje P."/>
            <person name="Dorjee K."/>
            <person name="Dupes A."/>
            <person name="Elong R."/>
            <person name="Falk J."/>
            <person name="Farina A."/>
            <person name="Faro S."/>
            <person name="Ferguson D."/>
            <person name="Fisher S."/>
            <person name="Foley C.D."/>
            <person name="Franke A."/>
            <person name="Friedrich D."/>
            <person name="Gadbois L."/>
            <person name="Gearin G."/>
            <person name="Gearin C.R."/>
            <person name="Giannoukos G."/>
            <person name="Goode T."/>
            <person name="Graham J."/>
            <person name="Grandbois E."/>
            <person name="Grewal S."/>
            <person name="Gyaltsen K."/>
            <person name="Hafez N."/>
            <person name="Hagos B."/>
            <person name="Hall J."/>
            <person name="Henson C."/>
            <person name="Hollinger A."/>
            <person name="Honan T."/>
            <person name="Huard M.D."/>
            <person name="Hughes L."/>
            <person name="Hurhula B."/>
            <person name="Husby M.E."/>
            <person name="Kamat A."/>
            <person name="Kanga B."/>
            <person name="Kashin S."/>
            <person name="Khazanovich D."/>
            <person name="Kisner P."/>
            <person name="Lance K."/>
            <person name="Lara M."/>
            <person name="Lee W."/>
            <person name="Lennon N."/>
            <person name="Letendre F."/>
            <person name="LeVine R."/>
            <person name="Lipovsky A."/>
            <person name="Liu X."/>
            <person name="Liu J."/>
            <person name="Liu S."/>
            <person name="Lokyitsang T."/>
            <person name="Lokyitsang Y."/>
            <person name="Lubonja R."/>
            <person name="Lui A."/>
            <person name="MacDonald P."/>
            <person name="Magnisalis V."/>
            <person name="Maru K."/>
            <person name="Matthews C."/>
            <person name="McCusker W."/>
            <person name="McDonough S."/>
            <person name="Mehta T."/>
            <person name="Meldrim J."/>
            <person name="Meneus L."/>
            <person name="Mihai O."/>
            <person name="Mihalev A."/>
            <person name="Mihova T."/>
            <person name="Mittelman R."/>
            <person name="Mlenga V."/>
            <person name="Montmayeur A."/>
            <person name="Mulrain L."/>
            <person name="Navidi A."/>
            <person name="Naylor J."/>
            <person name="Negash T."/>
            <person name="Nguyen T."/>
            <person name="Nguyen N."/>
            <person name="Nicol R."/>
            <person name="Norbu C."/>
            <person name="Norbu N."/>
            <person name="Novod N."/>
            <person name="O'Neill B."/>
            <person name="Osman S."/>
            <person name="Markiewicz E."/>
            <person name="Oyono O.L."/>
            <person name="Patti C."/>
            <person name="Phunkhang P."/>
            <person name="Pierre F."/>
            <person name="Priest M."/>
            <person name="Raghuraman S."/>
            <person name="Rege F."/>
            <person name="Reyes R."/>
            <person name="Rise C."/>
            <person name="Rogov P."/>
            <person name="Ross K."/>
            <person name="Ryan E."/>
            <person name="Settipalli S."/>
            <person name="Shea T."/>
            <person name="Sherpa N."/>
            <person name="Shi L."/>
            <person name="Shih D."/>
            <person name="Sparrow T."/>
            <person name="Spaulding J."/>
            <person name="Stalker J."/>
            <person name="Stange-Thomann N."/>
            <person name="Stavropoulos S."/>
            <person name="Stone C."/>
            <person name="Strader C."/>
            <person name="Tesfaye S."/>
            <person name="Thomson T."/>
            <person name="Thoulutsang Y."/>
            <person name="Thoulutsang D."/>
            <person name="Topham K."/>
            <person name="Topping I."/>
            <person name="Tsamla T."/>
            <person name="Vassiliev H."/>
            <person name="Vo A."/>
            <person name="Wangchuk T."/>
            <person name="Wangdi T."/>
            <person name="Weiand M."/>
            <person name="Wilkinson J."/>
            <person name="Wilson A."/>
            <person name="Yadav S."/>
            <person name="Young G."/>
            <person name="Yu Q."/>
            <person name="Zembek L."/>
            <person name="Zhong D."/>
            <person name="Zimmer A."/>
            <person name="Zwirko Z."/>
            <person name="Jaffe D.B."/>
            <person name="Alvarez P."/>
            <person name="Brockman W."/>
            <person name="Butler J."/>
            <person name="Chin C."/>
            <person name="Gnerre S."/>
            <person name="Grabherr M."/>
            <person name="Kleber M."/>
            <person name="Mauceli E."/>
            <person name="MacCallum I."/>
        </authorList>
    </citation>
    <scope>NUCLEOTIDE SEQUENCE [LARGE SCALE GENOMIC DNA]</scope>
    <source>
        <strain evidence="6">Tucson 15010-1051.87</strain>
    </source>
</reference>
<dbReference type="Proteomes" id="UP000008792">
    <property type="component" value="Unassembled WGS sequence"/>
</dbReference>
<dbReference type="InParanoid" id="B4M753"/>
<dbReference type="InterPro" id="IPR051857">
    <property type="entry name" value="Asn_synthetase_domain"/>
</dbReference>
<dbReference type="Pfam" id="PF13537">
    <property type="entry name" value="GATase_7"/>
    <property type="match status" value="1"/>
</dbReference>
<evidence type="ECO:0000256" key="3">
    <source>
        <dbReference type="ARBA" id="ARBA00022962"/>
    </source>
</evidence>
<dbReference type="InterPro" id="IPR017932">
    <property type="entry name" value="GATase_2_dom"/>
</dbReference>
<name>B4M753_DROVI</name>
<gene>
    <name evidence="5" type="primary">Dvir\GJ16516</name>
    <name evidence="5" type="ORF">Dvir_GJ16516</name>
</gene>
<keyword evidence="5" id="KW-0436">Ligase</keyword>
<accession>B4M753</accession>
<dbReference type="KEGG" id="dvi:6633275"/>
<protein>
    <recommendedName>
        <fullName evidence="4">Glutamine amidotransferase type-2 domain-containing protein</fullName>
    </recommendedName>
</protein>
<dbReference type="EMBL" id="CH940653">
    <property type="protein sequence ID" value="EDW62620.1"/>
    <property type="molecule type" value="Genomic_DNA"/>
</dbReference>
<dbReference type="Gene3D" id="3.60.20.10">
    <property type="entry name" value="Glutamine Phosphoribosylpyrophosphate, subunit 1, domain 1"/>
    <property type="match status" value="1"/>
</dbReference>
<keyword evidence="2" id="KW-0061">Asparagine biosynthesis</keyword>
<evidence type="ECO:0000313" key="6">
    <source>
        <dbReference type="Proteomes" id="UP000008792"/>
    </source>
</evidence>
<dbReference type="CDD" id="cd01991">
    <property type="entry name" value="Asn_synthase_B_C"/>
    <property type="match status" value="1"/>
</dbReference>
<dbReference type="PANTHER" id="PTHR45937:SF1">
    <property type="entry name" value="ASPARAGINE SYNTHETASE DOMAIN-CONTAINING PROTEIN 1"/>
    <property type="match status" value="1"/>
</dbReference>
<evidence type="ECO:0000259" key="4">
    <source>
        <dbReference type="PROSITE" id="PS51278"/>
    </source>
</evidence>
<dbReference type="SUPFAM" id="SSF56235">
    <property type="entry name" value="N-terminal nucleophile aminohydrolases (Ntn hydrolases)"/>
    <property type="match status" value="1"/>
</dbReference>
<dbReference type="PhylomeDB" id="B4M753"/>
<dbReference type="PANTHER" id="PTHR45937">
    <property type="entry name" value="ASPARAGINE SYNTHETASE DOMAIN-CONTAINING PROTEIN 1"/>
    <property type="match status" value="1"/>
</dbReference>
<feature type="domain" description="Glutamine amidotransferase type-2" evidence="4">
    <location>
        <begin position="2"/>
        <end position="182"/>
    </location>
</feature>
<evidence type="ECO:0000256" key="1">
    <source>
        <dbReference type="ARBA" id="ARBA00022605"/>
    </source>
</evidence>
<dbReference type="InterPro" id="IPR014729">
    <property type="entry name" value="Rossmann-like_a/b/a_fold"/>
</dbReference>
<dbReference type="InterPro" id="IPR029055">
    <property type="entry name" value="Ntn_hydrolases_N"/>
</dbReference>
<dbReference type="PROSITE" id="PS51278">
    <property type="entry name" value="GATASE_TYPE_2"/>
    <property type="match status" value="1"/>
</dbReference>
<sequence>MCGIYCGISRNNDDASCHMHSALETLLHNRGPDLKDKLIVDNVLLAGNVLWQQGAAPQKQPLVKADLVLLFNGDLYNLNEKKPAAQADSAWLLEQLINCKSSDDAQLLALLQQLEGPYCLILYNRRDQVLYFGRDALGRNSLIVERHTHCLKLMSTSCHVEQQAPAASMELPPLGLYKLHVAELDKCTLYPWQQLNKDTEQQLAMLDAAMHWSTSLERPIAPAWLLDTTQTVASYDLYELAAANTVQLEPEALYTHLLDHAPVQQTIRQLDELLQQSVAARVLHTAPVCRRCATAGSCAHAKISILFSGGIDCSILALLADKYVPQTEPIELINVAFERLTATAAPLAQQPESKWNVPDRQTSLQTLDELQRLCPQRNWQLLQVNVSRRKLQQQLSTHIRQLIYPLQTVLDECLGCAFWFAAAAPQSTARVALLGSGADELFGGYTRHRNAWRRAGSACPAVRQLAVRQELDMDWQRIPARNLARDDRIIADSGKTARAPFIEEHLASFVRSLAPQQRCCYSLPEGVGDKLLLRLYGHSLGLREAVLLKKRAIQFGSRIADKRQQAAQQSDYLRFESLQLN</sequence>
<dbReference type="eggNOG" id="KOG0573">
    <property type="taxonomic scope" value="Eukaryota"/>
</dbReference>
<dbReference type="HOGENOM" id="CLU_012368_2_0_1"/>
<keyword evidence="6" id="KW-1185">Reference proteome</keyword>
<dbReference type="STRING" id="7244.B4M753"/>
<dbReference type="Gene3D" id="3.40.50.620">
    <property type="entry name" value="HUPs"/>
    <property type="match status" value="1"/>
</dbReference>
<dbReference type="GO" id="GO:0004066">
    <property type="term" value="F:asparagine synthase (glutamine-hydrolyzing) activity"/>
    <property type="evidence" value="ECO:0007669"/>
    <property type="project" value="InterPro"/>
</dbReference>